<proteinExistence type="predicted"/>
<dbReference type="AlphaFoldDB" id="K1U3S5"/>
<dbReference type="EMBL" id="AJWY01001346">
    <property type="protein sequence ID" value="EKC79912.1"/>
    <property type="molecule type" value="Genomic_DNA"/>
</dbReference>
<comment type="caution">
    <text evidence="2">The sequence shown here is derived from an EMBL/GenBank/DDBJ whole genome shotgun (WGS) entry which is preliminary data.</text>
</comment>
<dbReference type="InterPro" id="IPR013848">
    <property type="entry name" value="Methylthiotransferase_N"/>
</dbReference>
<name>K1U3S5_9ZZZZ</name>
<keyword evidence="2" id="KW-0808">Transferase</keyword>
<protein>
    <submittedName>
        <fullName evidence="2">tRNA-I(6)A37 thiotransferase enzyme MiaB</fullName>
    </submittedName>
</protein>
<dbReference type="GO" id="GO:0035596">
    <property type="term" value="F:methylthiotransferase activity"/>
    <property type="evidence" value="ECO:0007669"/>
    <property type="project" value="InterPro"/>
</dbReference>
<dbReference type="InterPro" id="IPR038135">
    <property type="entry name" value="Methylthiotransferase_N_sf"/>
</dbReference>
<dbReference type="Gene3D" id="3.40.50.12160">
    <property type="entry name" value="Methylthiotransferase, N-terminal domain"/>
    <property type="match status" value="1"/>
</dbReference>
<organism evidence="2">
    <name type="scientific">human gut metagenome</name>
    <dbReference type="NCBI Taxonomy" id="408170"/>
    <lineage>
        <taxon>unclassified sequences</taxon>
        <taxon>metagenomes</taxon>
        <taxon>organismal metagenomes</taxon>
    </lineage>
</organism>
<feature type="non-terminal residue" evidence="2">
    <location>
        <position position="82"/>
    </location>
</feature>
<sequence>MVRMKMKKKIDIEIIDKKQIPQSEPERQYYFMDIAKNYVEQLSAKKGSPLTFHVTTFGCQMNARDSEKLVGILERIGYVETD</sequence>
<dbReference type="GO" id="GO:0046872">
    <property type="term" value="F:metal ion binding"/>
    <property type="evidence" value="ECO:0007669"/>
    <property type="project" value="UniProtKB-KW"/>
</dbReference>
<dbReference type="GO" id="GO:0051539">
    <property type="term" value="F:4 iron, 4 sulfur cluster binding"/>
    <property type="evidence" value="ECO:0007669"/>
    <property type="project" value="UniProtKB-KW"/>
</dbReference>
<evidence type="ECO:0000313" key="2">
    <source>
        <dbReference type="EMBL" id="EKC79912.1"/>
    </source>
</evidence>
<feature type="domain" description="MTTase N-terminal" evidence="1">
    <location>
        <begin position="50"/>
        <end position="82"/>
    </location>
</feature>
<dbReference type="Pfam" id="PF00919">
    <property type="entry name" value="UPF0004"/>
    <property type="match status" value="1"/>
</dbReference>
<reference evidence="2" key="1">
    <citation type="journal article" date="2013" name="Environ. Microbiol.">
        <title>Microbiota from the distal guts of lean and obese adolescents exhibit partial functional redundancy besides clear differences in community structure.</title>
        <authorList>
            <person name="Ferrer M."/>
            <person name="Ruiz A."/>
            <person name="Lanza F."/>
            <person name="Haange S.B."/>
            <person name="Oberbach A."/>
            <person name="Till H."/>
            <person name="Bargiela R."/>
            <person name="Campoy C."/>
            <person name="Segura M.T."/>
            <person name="Richter M."/>
            <person name="von Bergen M."/>
            <person name="Seifert J."/>
            <person name="Suarez A."/>
        </authorList>
    </citation>
    <scope>NUCLEOTIDE SEQUENCE</scope>
</reference>
<accession>K1U3S5</accession>
<evidence type="ECO:0000259" key="1">
    <source>
        <dbReference type="PROSITE" id="PS51449"/>
    </source>
</evidence>
<gene>
    <name evidence="2" type="ORF">LEA_01940</name>
</gene>
<dbReference type="PROSITE" id="PS51449">
    <property type="entry name" value="MTTASE_N"/>
    <property type="match status" value="1"/>
</dbReference>